<protein>
    <submittedName>
        <fullName evidence="2">Uma2 family endonuclease</fullName>
    </submittedName>
</protein>
<evidence type="ECO:0000259" key="1">
    <source>
        <dbReference type="Pfam" id="PF05685"/>
    </source>
</evidence>
<organism evidence="2 3">
    <name type="scientific">Deinococcus antarcticus</name>
    <dbReference type="NCBI Taxonomy" id="1298767"/>
    <lineage>
        <taxon>Bacteria</taxon>
        <taxon>Thermotogati</taxon>
        <taxon>Deinococcota</taxon>
        <taxon>Deinococci</taxon>
        <taxon>Deinococcales</taxon>
        <taxon>Deinococcaceae</taxon>
        <taxon>Deinococcus</taxon>
    </lineage>
</organism>
<dbReference type="Gene3D" id="3.90.1570.10">
    <property type="entry name" value="tt1808, chain A"/>
    <property type="match status" value="1"/>
</dbReference>
<reference evidence="3" key="1">
    <citation type="journal article" date="2019" name="Int. J. Syst. Evol. Microbiol.">
        <title>The Global Catalogue of Microorganisms (GCM) 10K type strain sequencing project: providing services to taxonomists for standard genome sequencing and annotation.</title>
        <authorList>
            <consortium name="The Broad Institute Genomics Platform"/>
            <consortium name="The Broad Institute Genome Sequencing Center for Infectious Disease"/>
            <person name="Wu L."/>
            <person name="Ma J."/>
        </authorList>
    </citation>
    <scope>NUCLEOTIDE SEQUENCE [LARGE SCALE GENOMIC DNA]</scope>
    <source>
        <strain evidence="3">CCTCC AB 2013263</strain>
    </source>
</reference>
<evidence type="ECO:0000313" key="2">
    <source>
        <dbReference type="EMBL" id="MFC3863125.1"/>
    </source>
</evidence>
<dbReference type="EMBL" id="JBHRZF010000231">
    <property type="protein sequence ID" value="MFC3863125.1"/>
    <property type="molecule type" value="Genomic_DNA"/>
</dbReference>
<dbReference type="RefSeq" id="WP_380081060.1">
    <property type="nucleotide sequence ID" value="NZ_JBHRZF010000231.1"/>
</dbReference>
<keyword evidence="2" id="KW-0255">Endonuclease</keyword>
<keyword evidence="3" id="KW-1185">Reference proteome</keyword>
<dbReference type="Proteomes" id="UP001595748">
    <property type="component" value="Unassembled WGS sequence"/>
</dbReference>
<dbReference type="InterPro" id="IPR012296">
    <property type="entry name" value="Nuclease_put_TT1808"/>
</dbReference>
<sequence length="188" mass="21234">MTEPAPQAMSVDEYLRRERMGDVKHEYVGGFVYPLHAEAGGSGTHARLSLNIAAALHAAAEAQDCRLYQEGMQLHLSRSNSYFYPDVMLVCGSDAPSEYYESLPCLLVEVLSPSTANNDRRDKYRAYTELPSLQTYLIVSQSMRHVVEYQRQGDEWIMREHWGKGVVNVPCLGLSLSMEQIYGRLVPE</sequence>
<dbReference type="InterPro" id="IPR011335">
    <property type="entry name" value="Restrct_endonuc-II-like"/>
</dbReference>
<accession>A0ABV8AG06</accession>
<comment type="caution">
    <text evidence="2">The sequence shown here is derived from an EMBL/GenBank/DDBJ whole genome shotgun (WGS) entry which is preliminary data.</text>
</comment>
<dbReference type="CDD" id="cd06260">
    <property type="entry name" value="DUF820-like"/>
    <property type="match status" value="1"/>
</dbReference>
<evidence type="ECO:0000313" key="3">
    <source>
        <dbReference type="Proteomes" id="UP001595748"/>
    </source>
</evidence>
<name>A0ABV8AG06_9DEIO</name>
<dbReference type="Pfam" id="PF05685">
    <property type="entry name" value="Uma2"/>
    <property type="match status" value="1"/>
</dbReference>
<dbReference type="InterPro" id="IPR008538">
    <property type="entry name" value="Uma2"/>
</dbReference>
<dbReference type="PANTHER" id="PTHR36558">
    <property type="entry name" value="GLR1098 PROTEIN"/>
    <property type="match status" value="1"/>
</dbReference>
<gene>
    <name evidence="2" type="ORF">ACFOPQ_20395</name>
</gene>
<dbReference type="SUPFAM" id="SSF52980">
    <property type="entry name" value="Restriction endonuclease-like"/>
    <property type="match status" value="1"/>
</dbReference>
<proteinExistence type="predicted"/>
<dbReference type="PANTHER" id="PTHR36558:SF1">
    <property type="entry name" value="RESTRICTION ENDONUCLEASE DOMAIN-CONTAINING PROTEIN-RELATED"/>
    <property type="match status" value="1"/>
</dbReference>
<keyword evidence="2" id="KW-0378">Hydrolase</keyword>
<dbReference type="GO" id="GO:0004519">
    <property type="term" value="F:endonuclease activity"/>
    <property type="evidence" value="ECO:0007669"/>
    <property type="project" value="UniProtKB-KW"/>
</dbReference>
<feature type="domain" description="Putative restriction endonuclease" evidence="1">
    <location>
        <begin position="11"/>
        <end position="178"/>
    </location>
</feature>
<keyword evidence="2" id="KW-0540">Nuclease</keyword>